<dbReference type="AlphaFoldDB" id="A0A0B6YB34"/>
<proteinExistence type="predicted"/>
<feature type="non-terminal residue" evidence="1">
    <location>
        <position position="76"/>
    </location>
</feature>
<evidence type="ECO:0000313" key="1">
    <source>
        <dbReference type="EMBL" id="CEK53532.1"/>
    </source>
</evidence>
<organism evidence="1">
    <name type="scientific">Arion vulgaris</name>
    <dbReference type="NCBI Taxonomy" id="1028688"/>
    <lineage>
        <taxon>Eukaryota</taxon>
        <taxon>Metazoa</taxon>
        <taxon>Spiralia</taxon>
        <taxon>Lophotrochozoa</taxon>
        <taxon>Mollusca</taxon>
        <taxon>Gastropoda</taxon>
        <taxon>Heterobranchia</taxon>
        <taxon>Euthyneura</taxon>
        <taxon>Panpulmonata</taxon>
        <taxon>Eupulmonata</taxon>
        <taxon>Stylommatophora</taxon>
        <taxon>Helicina</taxon>
        <taxon>Arionoidea</taxon>
        <taxon>Arionidae</taxon>
        <taxon>Arion</taxon>
    </lineage>
</organism>
<gene>
    <name evidence="1" type="primary">ORF20623</name>
</gene>
<accession>A0A0B6YB34</accession>
<name>A0A0B6YB34_9EUPU</name>
<reference evidence="1" key="1">
    <citation type="submission" date="2014-12" db="EMBL/GenBank/DDBJ databases">
        <title>Insight into the proteome of Arion vulgaris.</title>
        <authorList>
            <person name="Aradska J."/>
            <person name="Bulat T."/>
            <person name="Smidak R."/>
            <person name="Sarate P."/>
            <person name="Gangsoo J."/>
            <person name="Sialana F."/>
            <person name="Bilban M."/>
            <person name="Lubec G."/>
        </authorList>
    </citation>
    <scope>NUCLEOTIDE SEQUENCE</scope>
    <source>
        <tissue evidence="1">Skin</tissue>
    </source>
</reference>
<sequence>MGNSKNKCTWRDEVQSGLLHYEHSDQTRKDSLFQNTSSSRETCFIILASDFTVTNRAGPLVSTSQLCSFFLLLSSH</sequence>
<protein>
    <submittedName>
        <fullName evidence="1">Uncharacterized protein</fullName>
    </submittedName>
</protein>
<dbReference type="EMBL" id="HACG01006667">
    <property type="protein sequence ID" value="CEK53532.1"/>
    <property type="molecule type" value="Transcribed_RNA"/>
</dbReference>